<feature type="transmembrane region" description="Helical" evidence="1">
    <location>
        <begin position="77"/>
        <end position="94"/>
    </location>
</feature>
<proteinExistence type="predicted"/>
<dbReference type="AlphaFoldDB" id="A0A917N3R1"/>
<evidence type="ECO:0000313" key="3">
    <source>
        <dbReference type="Proteomes" id="UP000622610"/>
    </source>
</evidence>
<keyword evidence="1" id="KW-0472">Membrane</keyword>
<protein>
    <submittedName>
        <fullName evidence="2">Xanthine/uracil permease</fullName>
    </submittedName>
</protein>
<dbReference type="RefSeq" id="WP_188366802.1">
    <property type="nucleotide sequence ID" value="NZ_BMDT01000002.1"/>
</dbReference>
<keyword evidence="1" id="KW-1133">Transmembrane helix</keyword>
<keyword evidence="3" id="KW-1185">Reference proteome</keyword>
<evidence type="ECO:0000256" key="1">
    <source>
        <dbReference type="SAM" id="Phobius"/>
    </source>
</evidence>
<feature type="transmembrane region" description="Helical" evidence="1">
    <location>
        <begin position="151"/>
        <end position="167"/>
    </location>
</feature>
<feature type="transmembrane region" description="Helical" evidence="1">
    <location>
        <begin position="337"/>
        <end position="356"/>
    </location>
</feature>
<keyword evidence="1" id="KW-0812">Transmembrane</keyword>
<feature type="transmembrane region" description="Helical" evidence="1">
    <location>
        <begin position="100"/>
        <end position="122"/>
    </location>
</feature>
<dbReference type="Proteomes" id="UP000622610">
    <property type="component" value="Unassembled WGS sequence"/>
</dbReference>
<feature type="transmembrane region" description="Helical" evidence="1">
    <location>
        <begin position="129"/>
        <end position="145"/>
    </location>
</feature>
<sequence>MEFIQDLLAAIGVVINGVPQGILALSLGFAAFPTAIAFAFSAVANAVTGSVAPISFQVESITVAGALGDNKRERISIILWAAVLMTAVGLLGWMNTLVDFLGTDITAGMMAGVGFILARAAIRMTQTNVDVGWISMISAILVYIFTKDLVYTILLSVVISTLYSVYYKKATIELPAGVGDQKLSFIKPMFSGRILRGALALACLNIGSNISFGMITGSMTGSEANPVNVDVLTVVSSVADLISSAFGGAPLESIISATGSAPNPVFSGVLMMTIMAIILGTGILPKMGKYVPTESIAGFLFVLGAFVTVTGNIQPAVAENPLVGSVTMVVTALFDPFFGMLAGLVIKFILPMIGVFL</sequence>
<gene>
    <name evidence="2" type="ORF">GCM10011482_06090</name>
</gene>
<feature type="transmembrane region" description="Helical" evidence="1">
    <location>
        <begin position="296"/>
        <end position="317"/>
    </location>
</feature>
<feature type="transmembrane region" description="Helical" evidence="1">
    <location>
        <begin position="35"/>
        <end position="56"/>
    </location>
</feature>
<accession>A0A917N3R1</accession>
<comment type="caution">
    <text evidence="2">The sequence shown here is derived from an EMBL/GenBank/DDBJ whole genome shotgun (WGS) entry which is preliminary data.</text>
</comment>
<reference evidence="2" key="2">
    <citation type="submission" date="2020-09" db="EMBL/GenBank/DDBJ databases">
        <authorList>
            <person name="Sun Q."/>
            <person name="Sedlacek I."/>
        </authorList>
    </citation>
    <scope>NUCLEOTIDE SEQUENCE</scope>
    <source>
        <strain evidence="2">CCM 8433</strain>
    </source>
</reference>
<name>A0A917N3R1_9ENTE</name>
<feature type="transmembrane region" description="Helical" evidence="1">
    <location>
        <begin position="194"/>
        <end position="215"/>
    </location>
</feature>
<organism evidence="2 3">
    <name type="scientific">Enterococcus alcedinis</name>
    <dbReference type="NCBI Taxonomy" id="1274384"/>
    <lineage>
        <taxon>Bacteria</taxon>
        <taxon>Bacillati</taxon>
        <taxon>Bacillota</taxon>
        <taxon>Bacilli</taxon>
        <taxon>Lactobacillales</taxon>
        <taxon>Enterococcaceae</taxon>
        <taxon>Enterococcus</taxon>
    </lineage>
</organism>
<feature type="transmembrane region" description="Helical" evidence="1">
    <location>
        <begin position="7"/>
        <end position="29"/>
    </location>
</feature>
<feature type="transmembrane region" description="Helical" evidence="1">
    <location>
        <begin position="265"/>
        <end position="284"/>
    </location>
</feature>
<reference evidence="2" key="1">
    <citation type="journal article" date="2014" name="Int. J. Syst. Evol. Microbiol.">
        <title>Complete genome sequence of Corynebacterium casei LMG S-19264T (=DSM 44701T), isolated from a smear-ripened cheese.</title>
        <authorList>
            <consortium name="US DOE Joint Genome Institute (JGI-PGF)"/>
            <person name="Walter F."/>
            <person name="Albersmeier A."/>
            <person name="Kalinowski J."/>
            <person name="Ruckert C."/>
        </authorList>
    </citation>
    <scope>NUCLEOTIDE SEQUENCE</scope>
    <source>
        <strain evidence="2">CCM 8433</strain>
    </source>
</reference>
<evidence type="ECO:0000313" key="2">
    <source>
        <dbReference type="EMBL" id="GGI64955.1"/>
    </source>
</evidence>
<dbReference type="EMBL" id="BMDT01000002">
    <property type="protein sequence ID" value="GGI64955.1"/>
    <property type="molecule type" value="Genomic_DNA"/>
</dbReference>